<dbReference type="SUPFAM" id="SSF81342">
    <property type="entry name" value="Transmembrane di-heme cytochromes"/>
    <property type="match status" value="1"/>
</dbReference>
<dbReference type="PRINTS" id="PR00161">
    <property type="entry name" value="NIHGNASECYTB"/>
</dbReference>
<dbReference type="PROSITE" id="PS00882">
    <property type="entry name" value="NI_HGENASE_CYTB_1"/>
    <property type="match status" value="1"/>
</dbReference>
<dbReference type="InterPro" id="IPR051542">
    <property type="entry name" value="Hydrogenase_cytochrome"/>
</dbReference>
<dbReference type="Proteomes" id="UP000280346">
    <property type="component" value="Unassembled WGS sequence"/>
</dbReference>
<organism evidence="16 17">
    <name type="scientific">Azospirillum doebereinerae</name>
    <dbReference type="NCBI Taxonomy" id="92933"/>
    <lineage>
        <taxon>Bacteria</taxon>
        <taxon>Pseudomonadati</taxon>
        <taxon>Pseudomonadota</taxon>
        <taxon>Alphaproteobacteria</taxon>
        <taxon>Rhodospirillales</taxon>
        <taxon>Azospirillaceae</taxon>
        <taxon>Azospirillum</taxon>
    </lineage>
</organism>
<feature type="domain" description="Cytochrome b561 bacterial/Ni-hydrogenase" evidence="15">
    <location>
        <begin position="24"/>
        <end position="230"/>
    </location>
</feature>
<gene>
    <name evidence="16" type="primary">cybH</name>
    <name evidence="16" type="ORF">EJ913_15080</name>
</gene>
<feature type="region of interest" description="Disordered" evidence="13">
    <location>
        <begin position="237"/>
        <end position="276"/>
    </location>
</feature>
<dbReference type="AlphaFoldDB" id="A0A433J7N5"/>
<evidence type="ECO:0000256" key="2">
    <source>
        <dbReference type="ARBA" id="ARBA00008622"/>
    </source>
</evidence>
<evidence type="ECO:0000256" key="11">
    <source>
        <dbReference type="ARBA" id="ARBA00023136"/>
    </source>
</evidence>
<dbReference type="GO" id="GO:0009055">
    <property type="term" value="F:electron transfer activity"/>
    <property type="evidence" value="ECO:0007669"/>
    <property type="project" value="InterPro"/>
</dbReference>
<evidence type="ECO:0000256" key="13">
    <source>
        <dbReference type="SAM" id="MobiDB-lite"/>
    </source>
</evidence>
<dbReference type="FunFam" id="1.20.950.20:FF:000003">
    <property type="entry name" value="Ni/Fe-hydrogenase 1 b-type cytochrome subunit"/>
    <property type="match status" value="1"/>
</dbReference>
<keyword evidence="8" id="KW-0249">Electron transport</keyword>
<feature type="transmembrane region" description="Helical" evidence="14">
    <location>
        <begin position="193"/>
        <end position="213"/>
    </location>
</feature>
<keyword evidence="4" id="KW-1003">Cell membrane</keyword>
<dbReference type="NCBIfam" id="TIGR02125">
    <property type="entry name" value="CytB-hydogenase"/>
    <property type="match status" value="1"/>
</dbReference>
<dbReference type="Pfam" id="PF01292">
    <property type="entry name" value="Ni_hydr_CYTB"/>
    <property type="match status" value="1"/>
</dbReference>
<keyword evidence="11 14" id="KW-0472">Membrane</keyword>
<dbReference type="GO" id="GO:0020037">
    <property type="term" value="F:heme binding"/>
    <property type="evidence" value="ECO:0007669"/>
    <property type="project" value="TreeGrafter"/>
</dbReference>
<protein>
    <recommendedName>
        <fullName evidence="12">Probable Ni/Fe-hydrogenase B-type cytochrome subunit</fullName>
    </recommendedName>
</protein>
<proteinExistence type="inferred from homology"/>
<dbReference type="InterPro" id="IPR011577">
    <property type="entry name" value="Cyt_b561_bac/Ni-Hgenase"/>
</dbReference>
<dbReference type="EMBL" id="RZIJ01000011">
    <property type="protein sequence ID" value="RUQ69688.1"/>
    <property type="molecule type" value="Genomic_DNA"/>
</dbReference>
<keyword evidence="17" id="KW-1185">Reference proteome</keyword>
<evidence type="ECO:0000256" key="1">
    <source>
        <dbReference type="ARBA" id="ARBA00004651"/>
    </source>
</evidence>
<sequence length="276" mass="30917">MTTSDPSQDTPSPSTGRFLKAIYVYEVPVRLWHWVNALAITVLAVTGYLIGSPLPSTPGEASANFLMGYIRFAHFAAGYVFAIGFLGRLYWAFAGNHHAKQLFRFPFWDGHWWAELFVEARWYLFLEREPKLYVGHNPLAQFAMFWVIGIGSVFMIVTGFALYGEGAGVDSWQDRVFGWVIPLFGQSQDVHTWHHLGMWAILLFVMVHIYAAVREDIMSRQSIVSTMVSGVRTFKDAGQPADEDAPAEPAHSRRFHAGRKGGAAKTATPHAPEPVD</sequence>
<dbReference type="PROSITE" id="PS00883">
    <property type="entry name" value="NI_HGENASE_CYTB_2"/>
    <property type="match status" value="1"/>
</dbReference>
<keyword evidence="7" id="KW-0479">Metal-binding</keyword>
<evidence type="ECO:0000256" key="12">
    <source>
        <dbReference type="ARBA" id="ARBA00072962"/>
    </source>
</evidence>
<evidence type="ECO:0000256" key="4">
    <source>
        <dbReference type="ARBA" id="ARBA00022475"/>
    </source>
</evidence>
<keyword evidence="9 14" id="KW-1133">Transmembrane helix</keyword>
<comment type="caution">
    <text evidence="16">The sequence shown here is derived from an EMBL/GenBank/DDBJ whole genome shotgun (WGS) entry which is preliminary data.</text>
</comment>
<dbReference type="GO" id="GO:0005506">
    <property type="term" value="F:iron ion binding"/>
    <property type="evidence" value="ECO:0007669"/>
    <property type="project" value="InterPro"/>
</dbReference>
<accession>A0A433J7N5</accession>
<evidence type="ECO:0000256" key="6">
    <source>
        <dbReference type="ARBA" id="ARBA00022692"/>
    </source>
</evidence>
<evidence type="ECO:0000256" key="8">
    <source>
        <dbReference type="ARBA" id="ARBA00022982"/>
    </source>
</evidence>
<feature type="transmembrane region" description="Helical" evidence="14">
    <location>
        <begin position="31"/>
        <end position="51"/>
    </location>
</feature>
<evidence type="ECO:0000256" key="7">
    <source>
        <dbReference type="ARBA" id="ARBA00022723"/>
    </source>
</evidence>
<dbReference type="Gene3D" id="1.20.950.20">
    <property type="entry name" value="Transmembrane di-heme cytochromes, Chain C"/>
    <property type="match status" value="1"/>
</dbReference>
<dbReference type="InterPro" id="IPR016174">
    <property type="entry name" value="Di-haem_cyt_TM"/>
</dbReference>
<evidence type="ECO:0000313" key="16">
    <source>
        <dbReference type="EMBL" id="RUQ69688.1"/>
    </source>
</evidence>
<dbReference type="InterPro" id="IPR000516">
    <property type="entry name" value="Ni-dep_Hydgase_cyt-B"/>
</dbReference>
<dbReference type="GO" id="GO:0022904">
    <property type="term" value="P:respiratory electron transport chain"/>
    <property type="evidence" value="ECO:0007669"/>
    <property type="project" value="InterPro"/>
</dbReference>
<keyword evidence="5" id="KW-0349">Heme</keyword>
<evidence type="ECO:0000256" key="9">
    <source>
        <dbReference type="ARBA" id="ARBA00022989"/>
    </source>
</evidence>
<feature type="transmembrane region" description="Helical" evidence="14">
    <location>
        <begin position="138"/>
        <end position="163"/>
    </location>
</feature>
<reference evidence="16 17" key="1">
    <citation type="submission" date="2018-12" db="EMBL/GenBank/DDBJ databases">
        <authorList>
            <person name="Yang Y."/>
        </authorList>
    </citation>
    <scope>NUCLEOTIDE SEQUENCE [LARGE SCALE GENOMIC DNA]</scope>
    <source>
        <strain evidence="16 17">GSF71</strain>
    </source>
</reference>
<dbReference type="PANTHER" id="PTHR30485:SF0">
    <property type="entry name" value="NI_FE-HYDROGENASE 1 B-TYPE CYTOCHROME SUBUNIT-RELATED"/>
    <property type="match status" value="1"/>
</dbReference>
<keyword evidence="10" id="KW-0408">Iron</keyword>
<evidence type="ECO:0000256" key="10">
    <source>
        <dbReference type="ARBA" id="ARBA00023004"/>
    </source>
</evidence>
<feature type="transmembrane region" description="Helical" evidence="14">
    <location>
        <begin position="72"/>
        <end position="90"/>
    </location>
</feature>
<evidence type="ECO:0000313" key="17">
    <source>
        <dbReference type="Proteomes" id="UP000280346"/>
    </source>
</evidence>
<dbReference type="RefSeq" id="WP_126999255.1">
    <property type="nucleotide sequence ID" value="NZ_JAKOAR010000054.1"/>
</dbReference>
<keyword evidence="3" id="KW-0813">Transport</keyword>
<evidence type="ECO:0000256" key="14">
    <source>
        <dbReference type="SAM" id="Phobius"/>
    </source>
</evidence>
<comment type="similarity">
    <text evidence="2">Belongs to the HupC/HyaC/HydC family.</text>
</comment>
<comment type="subcellular location">
    <subcellularLocation>
        <location evidence="1">Cell membrane</location>
        <topology evidence="1">Multi-pass membrane protein</topology>
    </subcellularLocation>
</comment>
<dbReference type="OrthoDB" id="9781740at2"/>
<dbReference type="PANTHER" id="PTHR30485">
    <property type="entry name" value="NI/FE-HYDROGENASE 1 B-TYPE CYTOCHROME SUBUNIT"/>
    <property type="match status" value="1"/>
</dbReference>
<evidence type="ECO:0000256" key="5">
    <source>
        <dbReference type="ARBA" id="ARBA00022617"/>
    </source>
</evidence>
<dbReference type="GO" id="GO:0005886">
    <property type="term" value="C:plasma membrane"/>
    <property type="evidence" value="ECO:0007669"/>
    <property type="project" value="UniProtKB-SubCell"/>
</dbReference>
<name>A0A433J7N5_9PROT</name>
<evidence type="ECO:0000256" key="3">
    <source>
        <dbReference type="ARBA" id="ARBA00022448"/>
    </source>
</evidence>
<evidence type="ECO:0000259" key="15">
    <source>
        <dbReference type="Pfam" id="PF01292"/>
    </source>
</evidence>
<keyword evidence="6 14" id="KW-0812">Transmembrane</keyword>